<evidence type="ECO:0000313" key="2">
    <source>
        <dbReference type="EMBL" id="KAG0022146.1"/>
    </source>
</evidence>
<accession>A0A9P6N1X4</accession>
<feature type="compositionally biased region" description="Low complexity" evidence="1">
    <location>
        <begin position="23"/>
        <end position="37"/>
    </location>
</feature>
<gene>
    <name evidence="2" type="ORF">BGZ80_000959</name>
</gene>
<dbReference type="AlphaFoldDB" id="A0A9P6N1X4"/>
<evidence type="ECO:0000256" key="1">
    <source>
        <dbReference type="SAM" id="MobiDB-lite"/>
    </source>
</evidence>
<feature type="region of interest" description="Disordered" evidence="1">
    <location>
        <begin position="1"/>
        <end position="100"/>
    </location>
</feature>
<feature type="non-terminal residue" evidence="2">
    <location>
        <position position="100"/>
    </location>
</feature>
<dbReference type="Proteomes" id="UP000703661">
    <property type="component" value="Unassembled WGS sequence"/>
</dbReference>
<evidence type="ECO:0000313" key="3">
    <source>
        <dbReference type="Proteomes" id="UP000703661"/>
    </source>
</evidence>
<comment type="caution">
    <text evidence="2">The sequence shown here is derived from an EMBL/GenBank/DDBJ whole genome shotgun (WGS) entry which is preliminary data.</text>
</comment>
<dbReference type="EMBL" id="JAAAID010000121">
    <property type="protein sequence ID" value="KAG0022146.1"/>
    <property type="molecule type" value="Genomic_DNA"/>
</dbReference>
<protein>
    <submittedName>
        <fullName evidence="2">Uncharacterized protein</fullName>
    </submittedName>
</protein>
<keyword evidence="3" id="KW-1185">Reference proteome</keyword>
<organism evidence="2 3">
    <name type="scientific">Entomortierella chlamydospora</name>
    <dbReference type="NCBI Taxonomy" id="101097"/>
    <lineage>
        <taxon>Eukaryota</taxon>
        <taxon>Fungi</taxon>
        <taxon>Fungi incertae sedis</taxon>
        <taxon>Mucoromycota</taxon>
        <taxon>Mortierellomycotina</taxon>
        <taxon>Mortierellomycetes</taxon>
        <taxon>Mortierellales</taxon>
        <taxon>Mortierellaceae</taxon>
        <taxon>Entomortierella</taxon>
    </lineage>
</organism>
<sequence length="100" mass="10480">MSGFPKSSGLVTPPLTSPFPIQNSKTPPTTNNNSWKTVGSPPRPLLSPPSDRTRGSATEDTNVNNIDHTQGQEERESLTVSSSASSVGAVTRDGPFVTTA</sequence>
<reference evidence="2" key="1">
    <citation type="journal article" date="2020" name="Fungal Divers.">
        <title>Resolving the Mortierellaceae phylogeny through synthesis of multi-gene phylogenetics and phylogenomics.</title>
        <authorList>
            <person name="Vandepol N."/>
            <person name="Liber J."/>
            <person name="Desiro A."/>
            <person name="Na H."/>
            <person name="Kennedy M."/>
            <person name="Barry K."/>
            <person name="Grigoriev I.V."/>
            <person name="Miller A.N."/>
            <person name="O'Donnell K."/>
            <person name="Stajich J.E."/>
            <person name="Bonito G."/>
        </authorList>
    </citation>
    <scope>NUCLEOTIDE SEQUENCE</scope>
    <source>
        <strain evidence="2">NRRL 2769</strain>
    </source>
</reference>
<feature type="compositionally biased region" description="Low complexity" evidence="1">
    <location>
        <begin position="80"/>
        <end position="90"/>
    </location>
</feature>
<feature type="compositionally biased region" description="Polar residues" evidence="1">
    <location>
        <begin position="55"/>
        <end position="69"/>
    </location>
</feature>
<name>A0A9P6N1X4_9FUNG</name>
<proteinExistence type="predicted"/>